<comment type="caution">
    <text evidence="3">The sequence shown here is derived from an EMBL/GenBank/DDBJ whole genome shotgun (WGS) entry which is preliminary data.</text>
</comment>
<reference evidence="3 4" key="1">
    <citation type="submission" date="2024-01" db="EMBL/GenBank/DDBJ databases">
        <title>Genome assemblies of Stephania.</title>
        <authorList>
            <person name="Yang L."/>
        </authorList>
    </citation>
    <scope>NUCLEOTIDE SEQUENCE [LARGE SCALE GENOMIC DNA]</scope>
    <source>
        <strain evidence="3">YNDBR</strain>
        <tissue evidence="3">Leaf</tissue>
    </source>
</reference>
<dbReference type="PANTHER" id="PTHR47965:SF22">
    <property type="entry name" value="EUKARYOTIC ASPARTYL PROTEASE FAMILY PROTEIN"/>
    <property type="match status" value="1"/>
</dbReference>
<organism evidence="3 4">
    <name type="scientific">Stephania yunnanensis</name>
    <dbReference type="NCBI Taxonomy" id="152371"/>
    <lineage>
        <taxon>Eukaryota</taxon>
        <taxon>Viridiplantae</taxon>
        <taxon>Streptophyta</taxon>
        <taxon>Embryophyta</taxon>
        <taxon>Tracheophyta</taxon>
        <taxon>Spermatophyta</taxon>
        <taxon>Magnoliopsida</taxon>
        <taxon>Ranunculales</taxon>
        <taxon>Menispermaceae</taxon>
        <taxon>Menispermoideae</taxon>
        <taxon>Cissampelideae</taxon>
        <taxon>Stephania</taxon>
    </lineage>
</organism>
<accession>A0AAP0E4W1</accession>
<dbReference type="AlphaFoldDB" id="A0AAP0E4W1"/>
<dbReference type="InterPro" id="IPR021109">
    <property type="entry name" value="Peptidase_aspartic_dom_sf"/>
</dbReference>
<evidence type="ECO:0000313" key="3">
    <source>
        <dbReference type="EMBL" id="KAK9086674.1"/>
    </source>
</evidence>
<dbReference type="Proteomes" id="UP001420932">
    <property type="component" value="Unassembled WGS sequence"/>
</dbReference>
<evidence type="ECO:0000256" key="1">
    <source>
        <dbReference type="ARBA" id="ARBA00007447"/>
    </source>
</evidence>
<dbReference type="SUPFAM" id="SSF50630">
    <property type="entry name" value="Acid proteases"/>
    <property type="match status" value="1"/>
</dbReference>
<evidence type="ECO:0000313" key="4">
    <source>
        <dbReference type="Proteomes" id="UP001420932"/>
    </source>
</evidence>
<dbReference type="InterPro" id="IPR032861">
    <property type="entry name" value="TAXi_N"/>
</dbReference>
<dbReference type="EMBL" id="JBBNAF010000013">
    <property type="protein sequence ID" value="KAK9086674.1"/>
    <property type="molecule type" value="Genomic_DNA"/>
</dbReference>
<gene>
    <name evidence="3" type="ORF">Syun_029068</name>
</gene>
<protein>
    <recommendedName>
        <fullName evidence="2">Xylanase inhibitor N-terminal domain-containing protein</fullName>
    </recommendedName>
</protein>
<feature type="domain" description="Xylanase inhibitor N-terminal" evidence="2">
    <location>
        <begin position="21"/>
        <end position="159"/>
    </location>
</feature>
<dbReference type="Gene3D" id="2.40.70.10">
    <property type="entry name" value="Acid Proteases"/>
    <property type="match status" value="1"/>
</dbReference>
<dbReference type="GO" id="GO:0006508">
    <property type="term" value="P:proteolysis"/>
    <property type="evidence" value="ECO:0007669"/>
    <property type="project" value="InterPro"/>
</dbReference>
<dbReference type="Pfam" id="PF14543">
    <property type="entry name" value="TAXi_N"/>
    <property type="match status" value="1"/>
</dbReference>
<dbReference type="GO" id="GO:0004190">
    <property type="term" value="F:aspartic-type endopeptidase activity"/>
    <property type="evidence" value="ECO:0007669"/>
    <property type="project" value="InterPro"/>
</dbReference>
<proteinExistence type="inferred from homology"/>
<dbReference type="PANTHER" id="PTHR47965">
    <property type="entry name" value="ASPARTYL PROTEASE-RELATED"/>
    <property type="match status" value="1"/>
</dbReference>
<name>A0AAP0E4W1_9MAGN</name>
<dbReference type="InterPro" id="IPR001461">
    <property type="entry name" value="Aspartic_peptidase_A1"/>
</dbReference>
<evidence type="ECO:0000259" key="2">
    <source>
        <dbReference type="Pfam" id="PF14543"/>
    </source>
</evidence>
<comment type="similarity">
    <text evidence="1">Belongs to the peptidase A1 family.</text>
</comment>
<sequence length="196" mass="21395">MQAKLQRRRHELTQTTPDQPVDDEAVYYKVKCECPKGRVYGLGSLGRKKRRYADADASTSQLVKVVAITPEHTRLGWELNVLSLQSTYGSYLTLPHYIFPCATNYMIPGLPDGVTGVAGLGRSRISLPSQLSLAFGLDKKFAICLPSSSKAKGFIVFGNNGIDTSYLHLTYTPLLSNPVSTVIAPRGNPLTSTSSE</sequence>
<keyword evidence="4" id="KW-1185">Reference proteome</keyword>